<organism evidence="1 2">
    <name type="scientific">Cyclotella atomus</name>
    <dbReference type="NCBI Taxonomy" id="382360"/>
    <lineage>
        <taxon>Eukaryota</taxon>
        <taxon>Sar</taxon>
        <taxon>Stramenopiles</taxon>
        <taxon>Ochrophyta</taxon>
        <taxon>Bacillariophyta</taxon>
        <taxon>Coscinodiscophyceae</taxon>
        <taxon>Thalassiosirophycidae</taxon>
        <taxon>Stephanodiscales</taxon>
        <taxon>Stephanodiscaceae</taxon>
        <taxon>Cyclotella</taxon>
    </lineage>
</organism>
<comment type="caution">
    <text evidence="1">The sequence shown here is derived from an EMBL/GenBank/DDBJ whole genome shotgun (WGS) entry which is preliminary data.</text>
</comment>
<evidence type="ECO:0000313" key="2">
    <source>
        <dbReference type="Proteomes" id="UP001530400"/>
    </source>
</evidence>
<name>A0ABD3NVJ0_9STRA</name>
<dbReference type="Proteomes" id="UP001530400">
    <property type="component" value="Unassembled WGS sequence"/>
</dbReference>
<dbReference type="AlphaFoldDB" id="A0ABD3NVJ0"/>
<evidence type="ECO:0000313" key="1">
    <source>
        <dbReference type="EMBL" id="KAL3779657.1"/>
    </source>
</evidence>
<accession>A0ABD3NVJ0</accession>
<proteinExistence type="predicted"/>
<dbReference type="EMBL" id="JALLPJ020000924">
    <property type="protein sequence ID" value="KAL3779657.1"/>
    <property type="molecule type" value="Genomic_DNA"/>
</dbReference>
<gene>
    <name evidence="1" type="ORF">ACHAWO_001868</name>
</gene>
<keyword evidence="2" id="KW-1185">Reference proteome</keyword>
<reference evidence="1 2" key="1">
    <citation type="submission" date="2024-10" db="EMBL/GenBank/DDBJ databases">
        <title>Updated reference genomes for cyclostephanoid diatoms.</title>
        <authorList>
            <person name="Roberts W.R."/>
            <person name="Alverson A.J."/>
        </authorList>
    </citation>
    <scope>NUCLEOTIDE SEQUENCE [LARGE SCALE GENOMIC DNA]</scope>
    <source>
        <strain evidence="1 2">AJA010-31</strain>
    </source>
</reference>
<sequence length="228" mass="26271">MPNSRPICVDCKTKNATVGMFLIQLDDASERHTEKNYPSHCRNCAQSLYNSDSKSNGNPKYFGFLTHMEIVEYLNATKYKSPSEHLHRHGIFVLKKSKSSRLAALLQHLELMSDARDLYKQLDRLKNDGGREFADYRRWKNIDGDITGHNVFTKKQINEMKDLEESFLKEVEDTCFPTEKYAKIAMYNATKADVKQQILVRTRLYMMGRFRGLRACQVCLQADAAEGA</sequence>
<protein>
    <submittedName>
        <fullName evidence="1">Uncharacterized protein</fullName>
    </submittedName>
</protein>